<dbReference type="InterPro" id="IPR053037">
    <property type="entry name" value="Pericyclase_pydY-like"/>
</dbReference>
<feature type="compositionally biased region" description="Basic and acidic residues" evidence="1">
    <location>
        <begin position="56"/>
        <end position="74"/>
    </location>
</feature>
<organism evidence="2 3">
    <name type="scientific">Ophiocordyceps sinensis</name>
    <dbReference type="NCBI Taxonomy" id="72228"/>
    <lineage>
        <taxon>Eukaryota</taxon>
        <taxon>Fungi</taxon>
        <taxon>Dikarya</taxon>
        <taxon>Ascomycota</taxon>
        <taxon>Pezizomycotina</taxon>
        <taxon>Sordariomycetes</taxon>
        <taxon>Hypocreomycetidae</taxon>
        <taxon>Hypocreales</taxon>
        <taxon>Ophiocordycipitaceae</taxon>
        <taxon>Ophiocordyceps</taxon>
    </lineage>
</organism>
<proteinExistence type="predicted"/>
<comment type="caution">
    <text evidence="2">The sequence shown here is derived from an EMBL/GenBank/DDBJ whole genome shotgun (WGS) entry which is preliminary data.</text>
</comment>
<evidence type="ECO:0000313" key="2">
    <source>
        <dbReference type="EMBL" id="KAF4510563.1"/>
    </source>
</evidence>
<sequence>MAAPASKTLKDLNGKWSMNKQLSDSTDAGLAIQGIGYLTRKAIGLASISLTVKEYEGPAKEQAKQPSTKEHEGPAEEQATQPSGPAGDGPFTHIDIWQSAAGLTSTEELRCLDDHARPHSDWLFGAVEGRSRWARLADVGDEYLGAGWLTTGDGNDDDVVFNHVVSMGNGWTATQVWGFQDVGGERRHCRNVVIEKGAQRAEFRLVYDFVE</sequence>
<dbReference type="PANTHER" id="PTHR38115:SF1">
    <property type="entry name" value="LIPOCALIN-LIKE DOMAIN-CONTAINING PROTEIN"/>
    <property type="match status" value="1"/>
</dbReference>
<evidence type="ECO:0000313" key="3">
    <source>
        <dbReference type="Proteomes" id="UP000557566"/>
    </source>
</evidence>
<name>A0A8H4PU68_9HYPO</name>
<keyword evidence="3" id="KW-1185">Reference proteome</keyword>
<feature type="region of interest" description="Disordered" evidence="1">
    <location>
        <begin position="56"/>
        <end position="92"/>
    </location>
</feature>
<gene>
    <name evidence="2" type="ORF">G6O67_002440</name>
</gene>
<reference evidence="2 3" key="1">
    <citation type="journal article" date="2020" name="Genome Biol. Evol.">
        <title>A new high-quality draft genome assembly of the Chinese cordyceps Ophiocordyceps sinensis.</title>
        <authorList>
            <person name="Shu R."/>
            <person name="Zhang J."/>
            <person name="Meng Q."/>
            <person name="Zhang H."/>
            <person name="Zhou G."/>
            <person name="Li M."/>
            <person name="Wu P."/>
            <person name="Zhao Y."/>
            <person name="Chen C."/>
            <person name="Qin Q."/>
        </authorList>
    </citation>
    <scope>NUCLEOTIDE SEQUENCE [LARGE SCALE GENOMIC DNA]</scope>
    <source>
        <strain evidence="2 3">IOZ07</strain>
    </source>
</reference>
<dbReference type="OrthoDB" id="425354at2759"/>
<dbReference type="AlphaFoldDB" id="A0A8H4PU68"/>
<protein>
    <recommendedName>
        <fullName evidence="4">LCCL domain-containing protein</fullName>
    </recommendedName>
</protein>
<dbReference type="Proteomes" id="UP000557566">
    <property type="component" value="Unassembled WGS sequence"/>
</dbReference>
<evidence type="ECO:0008006" key="4">
    <source>
        <dbReference type="Google" id="ProtNLM"/>
    </source>
</evidence>
<accession>A0A8H4PU68</accession>
<dbReference type="PANTHER" id="PTHR38115">
    <property type="entry name" value="LIPOCALIN-LIKE DOMAIN-CONTAINING PROTEIN"/>
    <property type="match status" value="1"/>
</dbReference>
<dbReference type="EMBL" id="JAAVMX010000003">
    <property type="protein sequence ID" value="KAF4510563.1"/>
    <property type="molecule type" value="Genomic_DNA"/>
</dbReference>
<evidence type="ECO:0000256" key="1">
    <source>
        <dbReference type="SAM" id="MobiDB-lite"/>
    </source>
</evidence>